<evidence type="ECO:0000256" key="2">
    <source>
        <dbReference type="SAM" id="MobiDB-lite"/>
    </source>
</evidence>
<dbReference type="Gene3D" id="1.20.1250.20">
    <property type="entry name" value="MFS general substrate transporter like domains"/>
    <property type="match status" value="2"/>
</dbReference>
<organism evidence="5 6">
    <name type="scientific">Folsomia candida</name>
    <name type="common">Springtail</name>
    <dbReference type="NCBI Taxonomy" id="158441"/>
    <lineage>
        <taxon>Eukaryota</taxon>
        <taxon>Metazoa</taxon>
        <taxon>Ecdysozoa</taxon>
        <taxon>Arthropoda</taxon>
        <taxon>Hexapoda</taxon>
        <taxon>Collembola</taxon>
        <taxon>Entomobryomorpha</taxon>
        <taxon>Isotomoidea</taxon>
        <taxon>Isotomidae</taxon>
        <taxon>Proisotominae</taxon>
        <taxon>Folsomia</taxon>
    </lineage>
</organism>
<keyword evidence="3" id="KW-1133">Transmembrane helix</keyword>
<gene>
    <name evidence="5" type="ORF">Fcan01_07657</name>
</gene>
<protein>
    <submittedName>
        <fullName evidence="5">Putative MFS-type transporter YhjX</fullName>
    </submittedName>
</protein>
<dbReference type="PANTHER" id="PTHR11360:SF317">
    <property type="entry name" value="MAJOR FACILITATOR SUPERFAMILY (MFS) PROFILE DOMAIN-CONTAINING PROTEIN-RELATED"/>
    <property type="match status" value="1"/>
</dbReference>
<dbReference type="EMBL" id="LNIX01000003">
    <property type="protein sequence ID" value="OXA56782.1"/>
    <property type="molecule type" value="Genomic_DNA"/>
</dbReference>
<dbReference type="STRING" id="158441.A0A226EGR8"/>
<reference evidence="5 6" key="1">
    <citation type="submission" date="2015-12" db="EMBL/GenBank/DDBJ databases">
        <title>The genome of Folsomia candida.</title>
        <authorList>
            <person name="Faddeeva A."/>
            <person name="Derks M.F."/>
            <person name="Anvar Y."/>
            <person name="Smit S."/>
            <person name="Van Straalen N."/>
            <person name="Roelofs D."/>
        </authorList>
    </citation>
    <scope>NUCLEOTIDE SEQUENCE [LARGE SCALE GENOMIC DNA]</scope>
    <source>
        <strain evidence="5 6">VU population</strain>
        <tissue evidence="5">Whole body</tissue>
    </source>
</reference>
<feature type="transmembrane region" description="Helical" evidence="3">
    <location>
        <begin position="151"/>
        <end position="173"/>
    </location>
</feature>
<accession>A0A226EGR8</accession>
<keyword evidence="3" id="KW-0812">Transmembrane</keyword>
<name>A0A226EGR8_FOLCA</name>
<evidence type="ECO:0000256" key="3">
    <source>
        <dbReference type="SAM" id="Phobius"/>
    </source>
</evidence>
<dbReference type="Proteomes" id="UP000198287">
    <property type="component" value="Unassembled WGS sequence"/>
</dbReference>
<feature type="transmembrane region" description="Helical" evidence="3">
    <location>
        <begin position="185"/>
        <end position="203"/>
    </location>
</feature>
<proteinExistence type="predicted"/>
<feature type="transmembrane region" description="Helical" evidence="3">
    <location>
        <begin position="450"/>
        <end position="470"/>
    </location>
</feature>
<feature type="transmembrane region" description="Helical" evidence="3">
    <location>
        <begin position="95"/>
        <end position="113"/>
    </location>
</feature>
<dbReference type="InterPro" id="IPR036259">
    <property type="entry name" value="MFS_trans_sf"/>
</dbReference>
<evidence type="ECO:0000313" key="6">
    <source>
        <dbReference type="Proteomes" id="UP000198287"/>
    </source>
</evidence>
<dbReference type="GO" id="GO:0016020">
    <property type="term" value="C:membrane"/>
    <property type="evidence" value="ECO:0007669"/>
    <property type="project" value="UniProtKB-SubCell"/>
</dbReference>
<feature type="transmembrane region" description="Helical" evidence="3">
    <location>
        <begin position="370"/>
        <end position="395"/>
    </location>
</feature>
<evidence type="ECO:0000256" key="1">
    <source>
        <dbReference type="ARBA" id="ARBA00004141"/>
    </source>
</evidence>
<sequence>MTSTQSSQEVLADHDTVGGDNTSNKAKSTNIFLRLIQYHYRVTKYEKSEEQVLRESKLLPCIPFNRWFLIPAAVIIQFCCGSLYAWSVFNQPIDVLIYGEVVNMAPITFYIAVGSFGLSRNGPMVSCLLGTTLFVVGNYITALALYLRLIWLVFVGYGITSGVGLGICYISPVSALQKWFPDKRGMASGLAVCGFGAGSIIFAKVQLPLYNNVGLPLTFVVLGSVYLVLMVLSGLVLRTPPPNFSVGSDQTENGKVVEAHANGDPPDKISLIDALTSNNYRFMYAMLLANSIFGLVVISRLANMTKEIFGKTPDEGATVVSINGLFNLGGRLCFSILSDYIGRKNCFIIMLTSQLIILGSFSTITTTQTYWAFLMTMFIISSCYGAGFGVIPAFLSDTFGATNIGSAHGLILTAWSLAGVCGGLTFTAVFNAYRDGAHPSDPHPYNINVWWIFGVVFLGWIALLFVTPTAKDRAFTRRPRSFFRSIINRITNRERSFEMN</sequence>
<keyword evidence="3" id="KW-0472">Membrane</keyword>
<keyword evidence="6" id="KW-1185">Reference proteome</keyword>
<feature type="transmembrane region" description="Helical" evidence="3">
    <location>
        <begin position="407"/>
        <end position="430"/>
    </location>
</feature>
<feature type="domain" description="Major facilitator superfamily (MFS) profile" evidence="4">
    <location>
        <begin position="1"/>
        <end position="471"/>
    </location>
</feature>
<feature type="transmembrane region" description="Helical" evidence="3">
    <location>
        <begin position="67"/>
        <end position="89"/>
    </location>
</feature>
<dbReference type="AlphaFoldDB" id="A0A226EGR8"/>
<comment type="subcellular location">
    <subcellularLocation>
        <location evidence="1">Membrane</location>
        <topology evidence="1">Multi-pass membrane protein</topology>
    </subcellularLocation>
</comment>
<feature type="transmembrane region" description="Helical" evidence="3">
    <location>
        <begin position="282"/>
        <end position="302"/>
    </location>
</feature>
<comment type="caution">
    <text evidence="5">The sequence shown here is derived from an EMBL/GenBank/DDBJ whole genome shotgun (WGS) entry which is preliminary data.</text>
</comment>
<feature type="transmembrane region" description="Helical" evidence="3">
    <location>
        <begin position="317"/>
        <end position="334"/>
    </location>
</feature>
<dbReference type="OrthoDB" id="410267at2759"/>
<dbReference type="SUPFAM" id="SSF103473">
    <property type="entry name" value="MFS general substrate transporter"/>
    <property type="match status" value="1"/>
</dbReference>
<dbReference type="Pfam" id="PF07690">
    <property type="entry name" value="MFS_1"/>
    <property type="match status" value="1"/>
</dbReference>
<dbReference type="GO" id="GO:0022857">
    <property type="term" value="F:transmembrane transporter activity"/>
    <property type="evidence" value="ECO:0007669"/>
    <property type="project" value="InterPro"/>
</dbReference>
<dbReference type="CDD" id="cd17353">
    <property type="entry name" value="MFS_OFA_like"/>
    <property type="match status" value="1"/>
</dbReference>
<feature type="transmembrane region" description="Helical" evidence="3">
    <location>
        <begin position="346"/>
        <end position="364"/>
    </location>
</feature>
<dbReference type="PANTHER" id="PTHR11360">
    <property type="entry name" value="MONOCARBOXYLATE TRANSPORTER"/>
    <property type="match status" value="1"/>
</dbReference>
<evidence type="ECO:0000313" key="5">
    <source>
        <dbReference type="EMBL" id="OXA56782.1"/>
    </source>
</evidence>
<evidence type="ECO:0000259" key="4">
    <source>
        <dbReference type="PROSITE" id="PS50850"/>
    </source>
</evidence>
<dbReference type="InterPro" id="IPR011701">
    <property type="entry name" value="MFS"/>
</dbReference>
<feature type="region of interest" description="Disordered" evidence="2">
    <location>
        <begin position="1"/>
        <end position="22"/>
    </location>
</feature>
<feature type="transmembrane region" description="Helical" evidence="3">
    <location>
        <begin position="125"/>
        <end position="145"/>
    </location>
</feature>
<dbReference type="PROSITE" id="PS50850">
    <property type="entry name" value="MFS"/>
    <property type="match status" value="1"/>
</dbReference>
<dbReference type="InterPro" id="IPR050327">
    <property type="entry name" value="Proton-linked_MCT"/>
</dbReference>
<dbReference type="InterPro" id="IPR020846">
    <property type="entry name" value="MFS_dom"/>
</dbReference>
<dbReference type="OMA" id="FEKGYHY"/>
<feature type="transmembrane region" description="Helical" evidence="3">
    <location>
        <begin position="215"/>
        <end position="237"/>
    </location>
</feature>